<name>A0A9E7F6Y6_9LILI</name>
<dbReference type="EMBL" id="CP097504">
    <property type="protein sequence ID" value="URD91045.1"/>
    <property type="molecule type" value="Genomic_DNA"/>
</dbReference>
<sequence length="34" mass="3857">MVGSCIYLGYIFLFKCFLNTKQSRSCCSVSESKI</sequence>
<proteinExistence type="predicted"/>
<evidence type="ECO:0000313" key="1">
    <source>
        <dbReference type="EMBL" id="URD91045.1"/>
    </source>
</evidence>
<accession>A0A9E7F6Y6</accession>
<organism evidence="1 2">
    <name type="scientific">Musa troglodytarum</name>
    <name type="common">fe'i banana</name>
    <dbReference type="NCBI Taxonomy" id="320322"/>
    <lineage>
        <taxon>Eukaryota</taxon>
        <taxon>Viridiplantae</taxon>
        <taxon>Streptophyta</taxon>
        <taxon>Embryophyta</taxon>
        <taxon>Tracheophyta</taxon>
        <taxon>Spermatophyta</taxon>
        <taxon>Magnoliopsida</taxon>
        <taxon>Liliopsida</taxon>
        <taxon>Zingiberales</taxon>
        <taxon>Musaceae</taxon>
        <taxon>Musa</taxon>
    </lineage>
</organism>
<evidence type="ECO:0000313" key="2">
    <source>
        <dbReference type="Proteomes" id="UP001055439"/>
    </source>
</evidence>
<keyword evidence="2" id="KW-1185">Reference proteome</keyword>
<dbReference type="Proteomes" id="UP001055439">
    <property type="component" value="Chromosome 2"/>
</dbReference>
<reference evidence="1" key="1">
    <citation type="submission" date="2022-05" db="EMBL/GenBank/DDBJ databases">
        <title>The Musa troglodytarum L. genome provides insights into the mechanism of non-climacteric behaviour and enrichment of carotenoids.</title>
        <authorList>
            <person name="Wang J."/>
        </authorList>
    </citation>
    <scope>NUCLEOTIDE SEQUENCE</scope>
    <source>
        <tissue evidence="1">Leaf</tissue>
    </source>
</reference>
<gene>
    <name evidence="1" type="ORF">MUK42_32911</name>
</gene>
<dbReference type="AlphaFoldDB" id="A0A9E7F6Y6"/>
<protein>
    <submittedName>
        <fullName evidence="1">Uncharacterized protein</fullName>
    </submittedName>
</protein>